<dbReference type="PANTHER" id="PTHR11487">
    <property type="entry name" value="THIOESTERASE"/>
    <property type="match status" value="1"/>
</dbReference>
<gene>
    <name evidence="2" type="ORF">D7J84_08800</name>
</gene>
<evidence type="ECO:0000313" key="3">
    <source>
        <dbReference type="Proteomes" id="UP000269847"/>
    </source>
</evidence>
<reference evidence="2 3" key="1">
    <citation type="submission" date="2018-09" db="EMBL/GenBank/DDBJ databases">
        <title>Complete genome of Bacillus thuringiensis strain QZL38.</title>
        <authorList>
            <person name="Song F."/>
        </authorList>
    </citation>
    <scope>NUCLEOTIDE SEQUENCE [LARGE SCALE GENOMIC DNA]</scope>
    <source>
        <strain evidence="2 3">QZL38</strain>
    </source>
</reference>
<name>A0A9W3VFL0_BACTU</name>
<dbReference type="InterPro" id="IPR012223">
    <property type="entry name" value="TEII"/>
</dbReference>
<dbReference type="PANTHER" id="PTHR11487:SF0">
    <property type="entry name" value="S-ACYL FATTY ACID SYNTHASE THIOESTERASE, MEDIUM CHAIN"/>
    <property type="match status" value="1"/>
</dbReference>
<dbReference type="GO" id="GO:0008610">
    <property type="term" value="P:lipid biosynthetic process"/>
    <property type="evidence" value="ECO:0007669"/>
    <property type="project" value="TreeGrafter"/>
</dbReference>
<dbReference type="InterPro" id="IPR001031">
    <property type="entry name" value="Thioesterase"/>
</dbReference>
<dbReference type="Pfam" id="PF00975">
    <property type="entry name" value="Thioesterase"/>
    <property type="match status" value="1"/>
</dbReference>
<dbReference type="AlphaFoldDB" id="A0A9W3VFL0"/>
<evidence type="ECO:0000256" key="1">
    <source>
        <dbReference type="ARBA" id="ARBA00007169"/>
    </source>
</evidence>
<proteinExistence type="inferred from homology"/>
<organism evidence="2 3">
    <name type="scientific">Bacillus thuringiensis</name>
    <dbReference type="NCBI Taxonomy" id="1428"/>
    <lineage>
        <taxon>Bacteria</taxon>
        <taxon>Bacillati</taxon>
        <taxon>Bacillota</taxon>
        <taxon>Bacilli</taxon>
        <taxon>Bacillales</taxon>
        <taxon>Bacillaceae</taxon>
        <taxon>Bacillus</taxon>
        <taxon>Bacillus cereus group</taxon>
    </lineage>
</organism>
<dbReference type="Gene3D" id="3.40.50.1820">
    <property type="entry name" value="alpha/beta hydrolase"/>
    <property type="match status" value="1"/>
</dbReference>
<comment type="similarity">
    <text evidence="1">Belongs to the thioesterase family.</text>
</comment>
<dbReference type="EMBL" id="CP032608">
    <property type="protein sequence ID" value="AYF84652.1"/>
    <property type="molecule type" value="Genomic_DNA"/>
</dbReference>
<dbReference type="InterPro" id="IPR029058">
    <property type="entry name" value="AB_hydrolase_fold"/>
</dbReference>
<dbReference type="Proteomes" id="UP000269847">
    <property type="component" value="Chromosome"/>
</dbReference>
<protein>
    <submittedName>
        <fullName evidence="2">Thioesterase</fullName>
    </submittedName>
</protein>
<sequence length="234" mass="27311">MKLFCLPYAGGSAVVYSKWTKKLEDFIELYPVELAGRGKRFNEPFYDSMEDAVNDIFNQIKDHLNQTYAFFGHSMGSLLVYELCQKIKKMGYPEPAHIFFSGREAPQTVKDEYTVYDLPDEEFIKYVFHYGGMPESFLENKMLLDIFIPILKADFKIVETYQYIEKDFNLNCDFSILSGEKDQKLDFANLKGWEKFSIGNCTYFTFEGGHFYINEDIENTIACINKQLKKCVIE</sequence>
<accession>A0A9W3VFL0</accession>
<evidence type="ECO:0000313" key="2">
    <source>
        <dbReference type="EMBL" id="AYF84652.1"/>
    </source>
</evidence>
<dbReference type="SUPFAM" id="SSF53474">
    <property type="entry name" value="alpha/beta-Hydrolases"/>
    <property type="match status" value="1"/>
</dbReference>